<name>A0A0K6GSW6_9NEIS</name>
<dbReference type="AlphaFoldDB" id="A0A0K6GSW6"/>
<dbReference type="Pfam" id="PF04350">
    <property type="entry name" value="PilO"/>
    <property type="match status" value="1"/>
</dbReference>
<proteinExistence type="predicted"/>
<dbReference type="STRING" id="375574.GCA_001418035_00470"/>
<dbReference type="RefSeq" id="WP_054286907.1">
    <property type="nucleotide sequence ID" value="NZ_CYHA01000001.1"/>
</dbReference>
<dbReference type="InterPro" id="IPR007445">
    <property type="entry name" value="PilO"/>
</dbReference>
<sequence>MTLDEFRTLDPKDMPNWPLPAQLVGLAFLAGVLLFLGYFLLLKGELEVLDQAQQQEAVLKQTYVDKKRQAVNLEALQLQLKEIQQSTGALLKQLPTRSEMEALLTEINQAGIGRGLQFELFRPAGEVKNAEMAEVPISIRLNGTFEELAAFTSDVAQLSRIVTLGDITLTPVDGKSNRLTMQATAKTYRALDPEERAAMQQPPAK</sequence>
<dbReference type="Proteomes" id="UP000243535">
    <property type="component" value="Unassembled WGS sequence"/>
</dbReference>
<evidence type="ECO:0000256" key="2">
    <source>
        <dbReference type="SAM" id="Phobius"/>
    </source>
</evidence>
<evidence type="ECO:0000313" key="3">
    <source>
        <dbReference type="EMBL" id="CUA81825.1"/>
    </source>
</evidence>
<feature type="coiled-coil region" evidence="1">
    <location>
        <begin position="49"/>
        <end position="93"/>
    </location>
</feature>
<dbReference type="Gene3D" id="1.10.287.540">
    <property type="entry name" value="Helix hairpin bin"/>
    <property type="match status" value="1"/>
</dbReference>
<keyword evidence="1" id="KW-0175">Coiled coil</keyword>
<organism evidence="3 4">
    <name type="scientific">Gulbenkiania indica</name>
    <dbReference type="NCBI Taxonomy" id="375574"/>
    <lineage>
        <taxon>Bacteria</taxon>
        <taxon>Pseudomonadati</taxon>
        <taxon>Pseudomonadota</taxon>
        <taxon>Betaproteobacteria</taxon>
        <taxon>Neisseriales</taxon>
        <taxon>Chromobacteriaceae</taxon>
        <taxon>Gulbenkiania</taxon>
    </lineage>
</organism>
<accession>A0A0K6GSW6</accession>
<protein>
    <submittedName>
        <fullName evidence="3">Tfp pilus assembly protein PilO</fullName>
    </submittedName>
</protein>
<dbReference type="PIRSF" id="PIRSF016482">
    <property type="entry name" value="PilO"/>
    <property type="match status" value="1"/>
</dbReference>
<keyword evidence="2" id="KW-1133">Transmembrane helix</keyword>
<keyword evidence="4" id="KW-1185">Reference proteome</keyword>
<gene>
    <name evidence="3" type="ORF">Ga0061063_0672</name>
</gene>
<evidence type="ECO:0000313" key="4">
    <source>
        <dbReference type="Proteomes" id="UP000243535"/>
    </source>
</evidence>
<dbReference type="GO" id="GO:0043107">
    <property type="term" value="P:type IV pilus-dependent motility"/>
    <property type="evidence" value="ECO:0007669"/>
    <property type="project" value="InterPro"/>
</dbReference>
<dbReference type="InterPro" id="IPR014717">
    <property type="entry name" value="Transl_elong_EF1B/ribsomal_bS6"/>
</dbReference>
<keyword evidence="2" id="KW-0812">Transmembrane</keyword>
<dbReference type="GO" id="GO:0043683">
    <property type="term" value="P:type IV pilus assembly"/>
    <property type="evidence" value="ECO:0007669"/>
    <property type="project" value="InterPro"/>
</dbReference>
<dbReference type="PANTHER" id="PTHR39555">
    <property type="entry name" value="FIMBRIAL ASSEMBLY PROTEIN PILO-LIKE PROTEIN-RELATED"/>
    <property type="match status" value="1"/>
</dbReference>
<dbReference type="EMBL" id="CYHA01000001">
    <property type="protein sequence ID" value="CUA81825.1"/>
    <property type="molecule type" value="Genomic_DNA"/>
</dbReference>
<dbReference type="Gene3D" id="3.30.70.60">
    <property type="match status" value="1"/>
</dbReference>
<evidence type="ECO:0000256" key="1">
    <source>
        <dbReference type="SAM" id="Coils"/>
    </source>
</evidence>
<dbReference type="PANTHER" id="PTHR39555:SF1">
    <property type="entry name" value="TYPE IV PILUS INNER MEMBRANE COMPONENT PILO"/>
    <property type="match status" value="1"/>
</dbReference>
<feature type="transmembrane region" description="Helical" evidence="2">
    <location>
        <begin position="20"/>
        <end position="41"/>
    </location>
</feature>
<reference evidence="4" key="1">
    <citation type="submission" date="2015-08" db="EMBL/GenBank/DDBJ databases">
        <authorList>
            <person name="Varghese N."/>
        </authorList>
    </citation>
    <scope>NUCLEOTIDE SEQUENCE [LARGE SCALE GENOMIC DNA]</scope>
    <source>
        <strain evidence="4">DSM 17901</strain>
    </source>
</reference>
<dbReference type="OrthoDB" id="9802133at2"/>
<keyword evidence="2" id="KW-0472">Membrane</keyword>